<name>I7CEW4_MYCHA</name>
<dbReference type="STRING" id="1212765.MHLP_01105"/>
<dbReference type="HOGENOM" id="CLU_136753_0_0_14"/>
<protein>
    <submittedName>
        <fullName evidence="1">Uncharacterized protein</fullName>
    </submittedName>
</protein>
<dbReference type="PATRIC" id="fig|1212765.3.peg.251"/>
<accession>I7CEW4</accession>
<keyword evidence="2" id="KW-1185">Reference proteome</keyword>
<reference evidence="1 2" key="1">
    <citation type="journal article" date="2012" name="J. Bacteriol.">
        <title>Genome Sequence of "Candidatus Mycoplasma haemolamae" Strain Purdue, a Red Blood Cell Pathogen of Alpacas (Vicugna pacos) and Llamas (Lama glama).</title>
        <authorList>
            <person name="Guimaraes A.M."/>
            <person name="Toth B."/>
            <person name="Santos A.P."/>
            <person name="do Nascimento N.C."/>
            <person name="Kritchevsky J.E."/>
            <person name="Messick J.B."/>
        </authorList>
    </citation>
    <scope>NUCLEOTIDE SEQUENCE [LARGE SCALE GENOMIC DNA]</scope>
    <source>
        <strain evidence="1 2">Purdue</strain>
    </source>
</reference>
<evidence type="ECO:0000313" key="2">
    <source>
        <dbReference type="Proteomes" id="UP000006502"/>
    </source>
</evidence>
<proteinExistence type="predicted"/>
<reference evidence="2" key="2">
    <citation type="submission" date="2012-07" db="EMBL/GenBank/DDBJ databases">
        <title>Complete genome sequence of 'Candidatus Mycoplasma haemolamae'.</title>
        <authorList>
            <person name="Guimaraes A.M.S."/>
            <person name="Toth B."/>
            <person name="Santos A.P."/>
            <person name="Nascimento N.C."/>
            <person name="Sojka J.E."/>
            <person name="Messick J.B."/>
        </authorList>
    </citation>
    <scope>NUCLEOTIDE SEQUENCE [LARGE SCALE GENOMIC DNA]</scope>
    <source>
        <strain evidence="2">Purdue</strain>
    </source>
</reference>
<sequence length="135" mass="15186">MLQEALIAGGGTRQLPKEEVKDLEYWGKEVHYQMKLKKGSVLMGSPLYCKPESEGYAYFFFREQQGSKKIEIVCNYWSEKKDISLIQDTFDGNTITVKCNKEGDAGEVRNYTCHITAQKDMSIGGTGKGDKVTLS</sequence>
<dbReference type="KEGG" id="mhl:MHLP_01105"/>
<dbReference type="Proteomes" id="UP000006502">
    <property type="component" value="Chromosome"/>
</dbReference>
<dbReference type="AlphaFoldDB" id="I7CEW4"/>
<gene>
    <name evidence="1" type="ordered locus">MHLP_01105</name>
</gene>
<organism evidence="1 2">
    <name type="scientific">Mycoplasma haematolamae (strain Purdue)</name>
    <dbReference type="NCBI Taxonomy" id="1212765"/>
    <lineage>
        <taxon>Bacteria</taxon>
        <taxon>Bacillati</taxon>
        <taxon>Mycoplasmatota</taxon>
        <taxon>Mollicutes</taxon>
        <taxon>Mycoplasmataceae</taxon>
        <taxon>Mycoplasma</taxon>
    </lineage>
</organism>
<dbReference type="EMBL" id="CP003731">
    <property type="protein sequence ID" value="AFO51801.1"/>
    <property type="molecule type" value="Genomic_DNA"/>
</dbReference>
<evidence type="ECO:0000313" key="1">
    <source>
        <dbReference type="EMBL" id="AFO51801.1"/>
    </source>
</evidence>